<name>A0A0C2XGH4_HEBCY</name>
<dbReference type="AlphaFoldDB" id="A0A0C2XGH4"/>
<keyword evidence="2" id="KW-1185">Reference proteome</keyword>
<dbReference type="Proteomes" id="UP000053424">
    <property type="component" value="Unassembled WGS sequence"/>
</dbReference>
<protein>
    <submittedName>
        <fullName evidence="1">Uncharacterized protein</fullName>
    </submittedName>
</protein>
<gene>
    <name evidence="1" type="ORF">M413DRAFT_423805</name>
</gene>
<evidence type="ECO:0000313" key="2">
    <source>
        <dbReference type="Proteomes" id="UP000053424"/>
    </source>
</evidence>
<proteinExistence type="predicted"/>
<dbReference type="EMBL" id="KN831800">
    <property type="protein sequence ID" value="KIM37008.1"/>
    <property type="molecule type" value="Genomic_DNA"/>
</dbReference>
<dbReference type="HOGENOM" id="CLU_937068_0_0_1"/>
<evidence type="ECO:0000313" key="1">
    <source>
        <dbReference type="EMBL" id="KIM37008.1"/>
    </source>
</evidence>
<reference evidence="2" key="2">
    <citation type="submission" date="2015-01" db="EMBL/GenBank/DDBJ databases">
        <title>Evolutionary Origins and Diversification of the Mycorrhizal Mutualists.</title>
        <authorList>
            <consortium name="DOE Joint Genome Institute"/>
            <consortium name="Mycorrhizal Genomics Consortium"/>
            <person name="Kohler A."/>
            <person name="Kuo A."/>
            <person name="Nagy L.G."/>
            <person name="Floudas D."/>
            <person name="Copeland A."/>
            <person name="Barry K.W."/>
            <person name="Cichocki N."/>
            <person name="Veneault-Fourrey C."/>
            <person name="LaButti K."/>
            <person name="Lindquist E.A."/>
            <person name="Lipzen A."/>
            <person name="Lundell T."/>
            <person name="Morin E."/>
            <person name="Murat C."/>
            <person name="Riley R."/>
            <person name="Ohm R."/>
            <person name="Sun H."/>
            <person name="Tunlid A."/>
            <person name="Henrissat B."/>
            <person name="Grigoriev I.V."/>
            <person name="Hibbett D.S."/>
            <person name="Martin F."/>
        </authorList>
    </citation>
    <scope>NUCLEOTIDE SEQUENCE [LARGE SCALE GENOMIC DNA]</scope>
    <source>
        <strain evidence="2">h7</strain>
    </source>
</reference>
<accession>A0A0C2XGH4</accession>
<organism evidence="1 2">
    <name type="scientific">Hebeloma cylindrosporum</name>
    <dbReference type="NCBI Taxonomy" id="76867"/>
    <lineage>
        <taxon>Eukaryota</taxon>
        <taxon>Fungi</taxon>
        <taxon>Dikarya</taxon>
        <taxon>Basidiomycota</taxon>
        <taxon>Agaricomycotina</taxon>
        <taxon>Agaricomycetes</taxon>
        <taxon>Agaricomycetidae</taxon>
        <taxon>Agaricales</taxon>
        <taxon>Agaricineae</taxon>
        <taxon>Hymenogastraceae</taxon>
        <taxon>Hebeloma</taxon>
    </lineage>
</organism>
<reference evidence="1 2" key="1">
    <citation type="submission" date="2014-04" db="EMBL/GenBank/DDBJ databases">
        <authorList>
            <consortium name="DOE Joint Genome Institute"/>
            <person name="Kuo A."/>
            <person name="Gay G."/>
            <person name="Dore J."/>
            <person name="Kohler A."/>
            <person name="Nagy L.G."/>
            <person name="Floudas D."/>
            <person name="Copeland A."/>
            <person name="Barry K.W."/>
            <person name="Cichocki N."/>
            <person name="Veneault-Fourrey C."/>
            <person name="LaButti K."/>
            <person name="Lindquist E.A."/>
            <person name="Lipzen A."/>
            <person name="Lundell T."/>
            <person name="Morin E."/>
            <person name="Murat C."/>
            <person name="Sun H."/>
            <person name="Tunlid A."/>
            <person name="Henrissat B."/>
            <person name="Grigoriev I.V."/>
            <person name="Hibbett D.S."/>
            <person name="Martin F."/>
            <person name="Nordberg H.P."/>
            <person name="Cantor M.N."/>
            <person name="Hua S.X."/>
        </authorList>
    </citation>
    <scope>NUCLEOTIDE SEQUENCE [LARGE SCALE GENOMIC DNA]</scope>
    <source>
        <strain evidence="2">h7</strain>
    </source>
</reference>
<sequence length="297" mass="34467">MAIWVDLQLYHIARAECTSQLMGVLTNFNFFDILKGNDRYVFSLWSIPDYLTWLIENRSSGALSAEAFNLQFQHFDQYIHHELAALPPLYQKCIPAAVSLTTFYGWSDNSARIIVIIGSFFDISQLFYSHPETRKLDERFQNVLPCLADVFRDPSRSGPFCVTGLAYKNLAFRISRRPADQDGRSEAVVNEYKKTAIECLMLALPKASKSFEMAKFLREHALQVCFTDHLYKERHELAALCLRYIMYCGVLPWNPKHHDNHSCIVCEESTHYLLLEGVQMWVRSLLGFRSTHKFWTE</sequence>